<organism evidence="6 7">
    <name type="scientific">Streptomyces himalayensis subsp. himalayensis</name>
    <dbReference type="NCBI Taxonomy" id="2756131"/>
    <lineage>
        <taxon>Bacteria</taxon>
        <taxon>Bacillati</taxon>
        <taxon>Actinomycetota</taxon>
        <taxon>Actinomycetes</taxon>
        <taxon>Kitasatosporales</taxon>
        <taxon>Streptomycetaceae</taxon>
        <taxon>Streptomyces</taxon>
        <taxon>Streptomyces himalayensis</taxon>
    </lineage>
</organism>
<evidence type="ECO:0000313" key="6">
    <source>
        <dbReference type="EMBL" id="MBA2951130.1"/>
    </source>
</evidence>
<dbReference type="Pfam" id="PF18085">
    <property type="entry name" value="Mak_N_cap"/>
    <property type="match status" value="1"/>
</dbReference>
<keyword evidence="2" id="KW-0547">Nucleotide-binding</keyword>
<dbReference type="Proteomes" id="UP000545761">
    <property type="component" value="Unassembled WGS sequence"/>
</dbReference>
<reference evidence="6 7" key="1">
    <citation type="submission" date="2020-07" db="EMBL/GenBank/DDBJ databases">
        <title>Streptomyces isolated from Indian soil.</title>
        <authorList>
            <person name="Mandal S."/>
            <person name="Maiti P.K."/>
        </authorList>
    </citation>
    <scope>NUCLEOTIDE SEQUENCE [LARGE SCALE GENOMIC DNA]</scope>
    <source>
        <strain evidence="6 7">PSKA28</strain>
    </source>
</reference>
<dbReference type="GO" id="GO:0005524">
    <property type="term" value="F:ATP binding"/>
    <property type="evidence" value="ECO:0007669"/>
    <property type="project" value="UniProtKB-KW"/>
</dbReference>
<evidence type="ECO:0000259" key="5">
    <source>
        <dbReference type="Pfam" id="PF18085"/>
    </source>
</evidence>
<keyword evidence="1" id="KW-0808">Transferase</keyword>
<gene>
    <name evidence="6" type="ORF">H1D24_36635</name>
</gene>
<comment type="caution">
    <text evidence="6">The sequence shown here is derived from an EMBL/GenBank/DDBJ whole genome shotgun (WGS) entry which is preliminary data.</text>
</comment>
<name>A0A7W0DTW1_9ACTN</name>
<protein>
    <submittedName>
        <fullName evidence="6">1,4-alpha-glucan branching protein</fullName>
    </submittedName>
</protein>
<keyword evidence="4" id="KW-0067">ATP-binding</keyword>
<feature type="domain" description="Maltokinase N-terminal cap" evidence="5">
    <location>
        <begin position="20"/>
        <end position="107"/>
    </location>
</feature>
<dbReference type="RefSeq" id="WP_181662051.1">
    <property type="nucleotide sequence ID" value="NZ_JACEHE010000039.1"/>
</dbReference>
<dbReference type="AlphaFoldDB" id="A0A7W0DTW1"/>
<proteinExistence type="predicted"/>
<sequence>MAVIHRTTLTPSKLELLSSWLPEQSWYRGRGSKPELTKAGGFRLDDPQGEVGIEFMAVTDASGDQPVTYHVPLSYRGQPLDGADHALIGTAEHGVLGRRWIYDGTQDPVLVTQLFALITGESEPQAQSTSNAPDTSVTSHFSETGHTAAISLTAVTNGPEYTDLLVQTDDVPGSGTRPGGQLIVRVIRILEPGRDVSSAHGAKPLGHVTANWLQPDGTRAQDFFSVVHDAATARGTRLPPSP</sequence>
<keyword evidence="3" id="KW-0418">Kinase</keyword>
<dbReference type="InterPro" id="IPR040999">
    <property type="entry name" value="Mak_N_cap"/>
</dbReference>
<evidence type="ECO:0000256" key="4">
    <source>
        <dbReference type="ARBA" id="ARBA00022840"/>
    </source>
</evidence>
<evidence type="ECO:0000256" key="3">
    <source>
        <dbReference type="ARBA" id="ARBA00022777"/>
    </source>
</evidence>
<accession>A0A7W0DTW1</accession>
<dbReference type="GO" id="GO:0016301">
    <property type="term" value="F:kinase activity"/>
    <property type="evidence" value="ECO:0007669"/>
    <property type="project" value="UniProtKB-KW"/>
</dbReference>
<evidence type="ECO:0000256" key="1">
    <source>
        <dbReference type="ARBA" id="ARBA00022679"/>
    </source>
</evidence>
<evidence type="ECO:0000313" key="7">
    <source>
        <dbReference type="Proteomes" id="UP000545761"/>
    </source>
</evidence>
<evidence type="ECO:0000256" key="2">
    <source>
        <dbReference type="ARBA" id="ARBA00022741"/>
    </source>
</evidence>
<dbReference type="EMBL" id="JACEHE010000039">
    <property type="protein sequence ID" value="MBA2951130.1"/>
    <property type="molecule type" value="Genomic_DNA"/>
</dbReference>